<dbReference type="Proteomes" id="UP001202248">
    <property type="component" value="Unassembled WGS sequence"/>
</dbReference>
<evidence type="ECO:0000313" key="2">
    <source>
        <dbReference type="Proteomes" id="UP001202248"/>
    </source>
</evidence>
<keyword evidence="2" id="KW-1185">Reference proteome</keyword>
<evidence type="ECO:0000313" key="1">
    <source>
        <dbReference type="EMBL" id="MCH5597958.1"/>
    </source>
</evidence>
<protein>
    <submittedName>
        <fullName evidence="1">Uncharacterized protein</fullName>
    </submittedName>
</protein>
<comment type="caution">
    <text evidence="1">The sequence shown here is derived from an EMBL/GenBank/DDBJ whole genome shotgun (WGS) entry which is preliminary data.</text>
</comment>
<accession>A0ABS9SHW4</accession>
<organism evidence="1 2">
    <name type="scientific">Niabella ginsengisoli</name>
    <dbReference type="NCBI Taxonomy" id="522298"/>
    <lineage>
        <taxon>Bacteria</taxon>
        <taxon>Pseudomonadati</taxon>
        <taxon>Bacteroidota</taxon>
        <taxon>Chitinophagia</taxon>
        <taxon>Chitinophagales</taxon>
        <taxon>Chitinophagaceae</taxon>
        <taxon>Niabella</taxon>
    </lineage>
</organism>
<gene>
    <name evidence="1" type="ORF">MKP09_08595</name>
</gene>
<proteinExistence type="predicted"/>
<dbReference type="EMBL" id="JAKWBL010000001">
    <property type="protein sequence ID" value="MCH5597958.1"/>
    <property type="molecule type" value="Genomic_DNA"/>
</dbReference>
<sequence>MLHDQHKIFELNVGAFIVDRLKCNNISVEWIENFLDSYDKISGHSSPPQLSIGVQILSGMVTHIAYDIATGKTFKQFPEFYYLSLK</sequence>
<dbReference type="RefSeq" id="WP_240827308.1">
    <property type="nucleotide sequence ID" value="NZ_JAKWBL010000001.1"/>
</dbReference>
<reference evidence="1 2" key="1">
    <citation type="submission" date="2022-02" db="EMBL/GenBank/DDBJ databases">
        <authorList>
            <person name="Min J."/>
        </authorList>
    </citation>
    <scope>NUCLEOTIDE SEQUENCE [LARGE SCALE GENOMIC DNA]</scope>
    <source>
        <strain evidence="1 2">GR10-1</strain>
    </source>
</reference>
<name>A0ABS9SHW4_9BACT</name>